<protein>
    <submittedName>
        <fullName evidence="2">Uncharacterized protein</fullName>
    </submittedName>
</protein>
<feature type="transmembrane region" description="Helical" evidence="1">
    <location>
        <begin position="26"/>
        <end position="42"/>
    </location>
</feature>
<gene>
    <name evidence="2" type="ordered locus">y1377</name>
</gene>
<dbReference type="HOGENOM" id="CLU_2605299_0_0_6"/>
<keyword evidence="1" id="KW-0472">Membrane</keyword>
<evidence type="ECO:0000256" key="1">
    <source>
        <dbReference type="SAM" id="Phobius"/>
    </source>
</evidence>
<dbReference type="KEGG" id="ypk:y1377"/>
<evidence type="ECO:0000313" key="3">
    <source>
        <dbReference type="Proteomes" id="UP000002490"/>
    </source>
</evidence>
<dbReference type="Proteomes" id="UP000002490">
    <property type="component" value="Chromosome"/>
</dbReference>
<proteinExistence type="predicted"/>
<dbReference type="EMBL" id="AE009952">
    <property type="protein sequence ID" value="AAM84950.1"/>
    <property type="molecule type" value="Genomic_DNA"/>
</dbReference>
<dbReference type="AlphaFoldDB" id="Q8CLG7"/>
<keyword evidence="1" id="KW-0812">Transmembrane</keyword>
<dbReference type="DNASU" id="1146324"/>
<accession>Q8CLG7</accession>
<organism evidence="2 3">
    <name type="scientific">Yersinia pestis</name>
    <dbReference type="NCBI Taxonomy" id="632"/>
    <lineage>
        <taxon>Bacteria</taxon>
        <taxon>Pseudomonadati</taxon>
        <taxon>Pseudomonadota</taxon>
        <taxon>Gammaproteobacteria</taxon>
        <taxon>Enterobacterales</taxon>
        <taxon>Yersiniaceae</taxon>
        <taxon>Yersinia</taxon>
    </lineage>
</organism>
<sequence>MMTYCQQCPESPMAEQDKGGSRRAPLFIYSVSFLSTLFHFYLLGSVSIYCASFSSAAFHTFYHSFIVFYTRRPPSSRWH</sequence>
<reference evidence="2 3" key="1">
    <citation type="journal article" date="2002" name="J. Bacteriol.">
        <title>Genome sequence of Yersinia pestis KIM.</title>
        <authorList>
            <person name="Deng W."/>
            <person name="Burland V."/>
            <person name="Plunkett G.III."/>
            <person name="Boutin A."/>
            <person name="Mayhew G.F."/>
            <person name="Liss P."/>
            <person name="Perna N.T."/>
            <person name="Rose D.J."/>
            <person name="Mau B."/>
            <person name="Zhou S."/>
            <person name="Schwartz D.C."/>
            <person name="Fetherston J.D."/>
            <person name="Lindler L.E."/>
            <person name="Brubaker R.R."/>
            <person name="Plana G.V."/>
            <person name="Straley S.C."/>
            <person name="McDonough K.A."/>
            <person name="Nilles M.L."/>
            <person name="Matson J.S."/>
            <person name="Blattner F.R."/>
            <person name="Perry R.D."/>
        </authorList>
    </citation>
    <scope>NUCLEOTIDE SEQUENCE [LARGE SCALE GENOMIC DNA]</scope>
    <source>
        <strain evidence="3">KIM10+ / Biovar Mediaevalis</strain>
    </source>
</reference>
<keyword evidence="1" id="KW-1133">Transmembrane helix</keyword>
<evidence type="ECO:0000313" key="2">
    <source>
        <dbReference type="EMBL" id="AAM84950.1"/>
    </source>
</evidence>
<name>Q8CLG7_YERPE</name>